<dbReference type="EMBL" id="BLXT01005122">
    <property type="protein sequence ID" value="GFO20002.1"/>
    <property type="molecule type" value="Genomic_DNA"/>
</dbReference>
<evidence type="ECO:0000259" key="1">
    <source>
        <dbReference type="Pfam" id="PF13843"/>
    </source>
</evidence>
<evidence type="ECO:0000313" key="2">
    <source>
        <dbReference type="EMBL" id="GFO20002.1"/>
    </source>
</evidence>
<name>A0AAV4BL15_9GAST</name>
<dbReference type="AlphaFoldDB" id="A0AAV4BL15"/>
<dbReference type="Proteomes" id="UP000735302">
    <property type="component" value="Unassembled WGS sequence"/>
</dbReference>
<keyword evidence="3" id="KW-1185">Reference proteome</keyword>
<feature type="domain" description="PiggyBac transposable element-derived protein" evidence="1">
    <location>
        <begin position="48"/>
        <end position="138"/>
    </location>
</feature>
<proteinExistence type="predicted"/>
<evidence type="ECO:0000313" key="3">
    <source>
        <dbReference type="Proteomes" id="UP000735302"/>
    </source>
</evidence>
<accession>A0AAV4BL15</accession>
<gene>
    <name evidence="2" type="ORF">PoB_004650700</name>
</gene>
<comment type="caution">
    <text evidence="2">The sequence shown here is derived from an EMBL/GenBank/DDBJ whole genome shotgun (WGS) entry which is preliminary data.</text>
</comment>
<dbReference type="Pfam" id="PF13843">
    <property type="entry name" value="DDE_Tnp_1_7"/>
    <property type="match status" value="1"/>
</dbReference>
<dbReference type="InterPro" id="IPR029526">
    <property type="entry name" value="PGBD"/>
</dbReference>
<sequence length="146" mass="16474">MQSPGFHCSVTLVTHSAPPSGPIATSLDHILNKHYITPQADQDILLLDQDSQQAVKVFDKLLQSSAHGHHLLEDRYYTSYSLLENLSQQKGHYFTGNCNANRGSLTQAMKMAKLAHKEIWHFVEANNKYLVTMFRDKKAKKPVIIA</sequence>
<organism evidence="2 3">
    <name type="scientific">Plakobranchus ocellatus</name>
    <dbReference type="NCBI Taxonomy" id="259542"/>
    <lineage>
        <taxon>Eukaryota</taxon>
        <taxon>Metazoa</taxon>
        <taxon>Spiralia</taxon>
        <taxon>Lophotrochozoa</taxon>
        <taxon>Mollusca</taxon>
        <taxon>Gastropoda</taxon>
        <taxon>Heterobranchia</taxon>
        <taxon>Euthyneura</taxon>
        <taxon>Panpulmonata</taxon>
        <taxon>Sacoglossa</taxon>
        <taxon>Placobranchoidea</taxon>
        <taxon>Plakobranchidae</taxon>
        <taxon>Plakobranchus</taxon>
    </lineage>
</organism>
<protein>
    <recommendedName>
        <fullName evidence="1">PiggyBac transposable element-derived protein domain-containing protein</fullName>
    </recommendedName>
</protein>
<reference evidence="2 3" key="1">
    <citation type="journal article" date="2021" name="Elife">
        <title>Chloroplast acquisition without the gene transfer in kleptoplastic sea slugs, Plakobranchus ocellatus.</title>
        <authorList>
            <person name="Maeda T."/>
            <person name="Takahashi S."/>
            <person name="Yoshida T."/>
            <person name="Shimamura S."/>
            <person name="Takaki Y."/>
            <person name="Nagai Y."/>
            <person name="Toyoda A."/>
            <person name="Suzuki Y."/>
            <person name="Arimoto A."/>
            <person name="Ishii H."/>
            <person name="Satoh N."/>
            <person name="Nishiyama T."/>
            <person name="Hasebe M."/>
            <person name="Maruyama T."/>
            <person name="Minagawa J."/>
            <person name="Obokata J."/>
            <person name="Shigenobu S."/>
        </authorList>
    </citation>
    <scope>NUCLEOTIDE SEQUENCE [LARGE SCALE GENOMIC DNA]</scope>
</reference>